<keyword evidence="1" id="KW-0433">Leucine-rich repeat</keyword>
<feature type="non-terminal residue" evidence="3">
    <location>
        <position position="119"/>
    </location>
</feature>
<evidence type="ECO:0000256" key="1">
    <source>
        <dbReference type="ARBA" id="ARBA00022614"/>
    </source>
</evidence>
<dbReference type="PROSITE" id="PS51450">
    <property type="entry name" value="LRR"/>
    <property type="match status" value="1"/>
</dbReference>
<dbReference type="InterPro" id="IPR032675">
    <property type="entry name" value="LRR_dom_sf"/>
</dbReference>
<evidence type="ECO:0000313" key="4">
    <source>
        <dbReference type="Proteomes" id="UP000596742"/>
    </source>
</evidence>
<keyword evidence="4" id="KW-1185">Reference proteome</keyword>
<dbReference type="InterPro" id="IPR003591">
    <property type="entry name" value="Leu-rich_rpt_typical-subtyp"/>
</dbReference>
<accession>A0A8B6GST2</accession>
<name>A0A8B6GST2_MYTGA</name>
<proteinExistence type="predicted"/>
<dbReference type="PANTHER" id="PTHR24367">
    <property type="entry name" value="LEUCINE-RICH REPEAT-CONTAINING PROTEIN"/>
    <property type="match status" value="1"/>
</dbReference>
<dbReference type="Pfam" id="PF13855">
    <property type="entry name" value="LRR_8"/>
    <property type="match status" value="1"/>
</dbReference>
<reference evidence="3" key="1">
    <citation type="submission" date="2018-11" db="EMBL/GenBank/DDBJ databases">
        <authorList>
            <person name="Alioto T."/>
            <person name="Alioto T."/>
        </authorList>
    </citation>
    <scope>NUCLEOTIDE SEQUENCE</scope>
</reference>
<organism evidence="3 4">
    <name type="scientific">Mytilus galloprovincialis</name>
    <name type="common">Mediterranean mussel</name>
    <dbReference type="NCBI Taxonomy" id="29158"/>
    <lineage>
        <taxon>Eukaryota</taxon>
        <taxon>Metazoa</taxon>
        <taxon>Spiralia</taxon>
        <taxon>Lophotrochozoa</taxon>
        <taxon>Mollusca</taxon>
        <taxon>Bivalvia</taxon>
        <taxon>Autobranchia</taxon>
        <taxon>Pteriomorphia</taxon>
        <taxon>Mytilida</taxon>
        <taxon>Mytiloidea</taxon>
        <taxon>Mytilidae</taxon>
        <taxon>Mytilinae</taxon>
        <taxon>Mytilus</taxon>
    </lineage>
</organism>
<dbReference type="AlphaFoldDB" id="A0A8B6GST2"/>
<dbReference type="Proteomes" id="UP000596742">
    <property type="component" value="Unassembled WGS sequence"/>
</dbReference>
<dbReference type="InterPro" id="IPR001611">
    <property type="entry name" value="Leu-rich_rpt"/>
</dbReference>
<evidence type="ECO:0000313" key="3">
    <source>
        <dbReference type="EMBL" id="VDI68731.1"/>
    </source>
</evidence>
<keyword evidence="2" id="KW-0677">Repeat</keyword>
<protein>
    <submittedName>
        <fullName evidence="3">Uncharacterized protein</fullName>
    </submittedName>
</protein>
<evidence type="ECO:0000256" key="2">
    <source>
        <dbReference type="ARBA" id="ARBA00022737"/>
    </source>
</evidence>
<dbReference type="InterPro" id="IPR051295">
    <property type="entry name" value="LGI_related"/>
</dbReference>
<dbReference type="SMART" id="SM00369">
    <property type="entry name" value="LRR_TYP"/>
    <property type="match status" value="1"/>
</dbReference>
<gene>
    <name evidence="3" type="ORF">MGAL_10B086646</name>
</gene>
<dbReference type="SUPFAM" id="SSF52058">
    <property type="entry name" value="L domain-like"/>
    <property type="match status" value="1"/>
</dbReference>
<dbReference type="Gene3D" id="3.80.10.10">
    <property type="entry name" value="Ribonuclease Inhibitor"/>
    <property type="match status" value="1"/>
</dbReference>
<sequence>MSLHHNKITTINVFAFKGLTSLTELGLSHNQITTIDVNLFKNLSALQDVYLIENPLNCNNCKMQQIKIFLQNLTFPNLAAATMCDGGTLLFNYEFDNCTGPTEYSTDTTTSTSVISTTQ</sequence>
<dbReference type="OrthoDB" id="1394818at2759"/>
<comment type="caution">
    <text evidence="3">The sequence shown here is derived from an EMBL/GenBank/DDBJ whole genome shotgun (WGS) entry which is preliminary data.</text>
</comment>
<dbReference type="PANTHER" id="PTHR24367:SF318">
    <property type="entry name" value="LEUCINE-RICH GLIOMA-INACTIVATED PROTEIN 1-LIKE"/>
    <property type="match status" value="1"/>
</dbReference>
<dbReference type="EMBL" id="UYJE01008940">
    <property type="protein sequence ID" value="VDI68731.1"/>
    <property type="molecule type" value="Genomic_DNA"/>
</dbReference>